<keyword evidence="2" id="KW-1185">Reference proteome</keyword>
<organism evidence="1 2">
    <name type="scientific">Paramecium octaurelia</name>
    <dbReference type="NCBI Taxonomy" id="43137"/>
    <lineage>
        <taxon>Eukaryota</taxon>
        <taxon>Sar</taxon>
        <taxon>Alveolata</taxon>
        <taxon>Ciliophora</taxon>
        <taxon>Intramacronucleata</taxon>
        <taxon>Oligohymenophorea</taxon>
        <taxon>Peniculida</taxon>
        <taxon>Parameciidae</taxon>
        <taxon>Paramecium</taxon>
    </lineage>
</organism>
<comment type="caution">
    <text evidence="1">The sequence shown here is derived from an EMBL/GenBank/DDBJ whole genome shotgun (WGS) entry which is preliminary data.</text>
</comment>
<dbReference type="EMBL" id="CAJJDP010000114">
    <property type="protein sequence ID" value="CAD8197642.1"/>
    <property type="molecule type" value="Genomic_DNA"/>
</dbReference>
<sequence length="92" mass="11011">MDGAICKFGQMRLLHLLYIVQDFIYSGYLGRSLTYQHIYNHFWSQYDFTFGRNKSQMNYLNVCCNSMNLQDNWLKTISETNIMKPQVESQHK</sequence>
<proteinExistence type="predicted"/>
<evidence type="ECO:0000313" key="2">
    <source>
        <dbReference type="Proteomes" id="UP000683925"/>
    </source>
</evidence>
<reference evidence="1" key="1">
    <citation type="submission" date="2021-01" db="EMBL/GenBank/DDBJ databases">
        <authorList>
            <consortium name="Genoscope - CEA"/>
            <person name="William W."/>
        </authorList>
    </citation>
    <scope>NUCLEOTIDE SEQUENCE</scope>
</reference>
<protein>
    <submittedName>
        <fullName evidence="1">Uncharacterized protein</fullName>
    </submittedName>
</protein>
<dbReference type="AlphaFoldDB" id="A0A8S1X9W1"/>
<evidence type="ECO:0000313" key="1">
    <source>
        <dbReference type="EMBL" id="CAD8197642.1"/>
    </source>
</evidence>
<gene>
    <name evidence="1" type="ORF">POCTA_138.1.T1140225</name>
</gene>
<accession>A0A8S1X9W1</accession>
<name>A0A8S1X9W1_PAROT</name>
<dbReference type="Proteomes" id="UP000683925">
    <property type="component" value="Unassembled WGS sequence"/>
</dbReference>